<comment type="similarity">
    <text evidence="2 14 15">Belongs to the TonB-dependent receptor family.</text>
</comment>
<evidence type="ECO:0000256" key="7">
    <source>
        <dbReference type="ARBA" id="ARBA00022729"/>
    </source>
</evidence>
<evidence type="ECO:0000256" key="8">
    <source>
        <dbReference type="ARBA" id="ARBA00023004"/>
    </source>
</evidence>
<comment type="caution">
    <text evidence="18">The sequence shown here is derived from an EMBL/GenBank/DDBJ whole genome shotgun (WGS) entry which is preliminary data.</text>
</comment>
<keyword evidence="9" id="KW-0406">Ion transport</keyword>
<keyword evidence="3 14" id="KW-0813">Transport</keyword>
<evidence type="ECO:0000259" key="17">
    <source>
        <dbReference type="Pfam" id="PF07715"/>
    </source>
</evidence>
<dbReference type="AlphaFoldDB" id="A0A3S1JAT5"/>
<keyword evidence="8" id="KW-0408">Iron</keyword>
<dbReference type="InterPro" id="IPR012910">
    <property type="entry name" value="Plug_dom"/>
</dbReference>
<dbReference type="InterPro" id="IPR000531">
    <property type="entry name" value="Beta-barrel_TonB"/>
</dbReference>
<evidence type="ECO:0000256" key="13">
    <source>
        <dbReference type="ARBA" id="ARBA00023237"/>
    </source>
</evidence>
<dbReference type="Pfam" id="PF13620">
    <property type="entry name" value="CarboxypepD_reg"/>
    <property type="match status" value="1"/>
</dbReference>
<dbReference type="SUPFAM" id="SSF49464">
    <property type="entry name" value="Carboxypeptidase regulatory domain-like"/>
    <property type="match status" value="1"/>
</dbReference>
<feature type="domain" description="TonB-dependent receptor plug" evidence="17">
    <location>
        <begin position="130"/>
        <end position="228"/>
    </location>
</feature>
<dbReference type="GO" id="GO:0009279">
    <property type="term" value="C:cell outer membrane"/>
    <property type="evidence" value="ECO:0007669"/>
    <property type="project" value="UniProtKB-SubCell"/>
</dbReference>
<keyword evidence="4 14" id="KW-1134">Transmembrane beta strand</keyword>
<evidence type="ECO:0000256" key="1">
    <source>
        <dbReference type="ARBA" id="ARBA00004571"/>
    </source>
</evidence>
<evidence type="ECO:0000256" key="12">
    <source>
        <dbReference type="ARBA" id="ARBA00023170"/>
    </source>
</evidence>
<name>A0A3S1JAT5_9BACT</name>
<dbReference type="Gene3D" id="2.60.40.1120">
    <property type="entry name" value="Carboxypeptidase-like, regulatory domain"/>
    <property type="match status" value="1"/>
</dbReference>
<dbReference type="Gene3D" id="2.40.170.20">
    <property type="entry name" value="TonB-dependent receptor, beta-barrel domain"/>
    <property type="match status" value="1"/>
</dbReference>
<dbReference type="GO" id="GO:0015891">
    <property type="term" value="P:siderophore transport"/>
    <property type="evidence" value="ECO:0007669"/>
    <property type="project" value="UniProtKB-ARBA"/>
</dbReference>
<sequence>MRFIITALLAFFLTNSYAQTIIKGQVTDPEGNLVPGASVMLANGRTGITSDKGEFIFTDLTPGKYTLHFSFIGYEPAVRTLHVKAGETRVLQVALASSAEQLQHVEIIGRKETGYKNTNSFIGTKTATALKDVPQSISYVTKELMQDQQALRVGEVVKNMSGVSQYTTYDDFMIRGFRTQNNGQVQLLNGLRTITGFWKQPLTNYLERVEVIKGPASALFGNSSPGGIINRVTKKPLTEKRQSLSFSTGSFNTFRGFADFTGPMNESRTLLYRLNLGYENAQSFRDLQFDKNFIIAPSFSFLPGAHTRVNLDVVYNRSMSRLDRGQAVYGNNDIYSVPVSKSLNAANDYLNEDNIMITTSFSHQFNKHIQFNFAYLKTIWDEDLLEHRTANGYAKDSAGRELSTLVEMQVLIRKRKVFSDNVSAYFNFDVSTGAIAHKIVAGFDYAQNKMPWGAAQSVANGYRNNTNTGAGAYNKDMPGRFLYETVNGIKRPVPNVPHFDLTSESPYQLFDMSKYFYSKSNYDATFYNTQGIYVQDQLTLGRFQALLGLRYDRYTDFLNYTKKAEQHVSQDVLLPRIGLVYTLNRHINLYGTYTEGYNPQTASIINNPNAGGPFSPLQSNLVEAGAKSDWFGDRLSVTVSAYRIQLKNVLYKSGDAGNPDLMRQVGRVESKGAEVDVKGQVTPHWFITAAYAYNESAIAESPVAKEIGRQSPGAPKHQGSIWTKYSIGSGKLKGLGIGAGSNFVTERNVDGNDVQTLPAYQVVNAALYYRIDKFQLQFNLNNILNKTYWVGGYDYLRLFPGAPRNWMSSVSYMF</sequence>
<keyword evidence="6 14" id="KW-0812">Transmembrane</keyword>
<dbReference type="InterPro" id="IPR037066">
    <property type="entry name" value="Plug_dom_sf"/>
</dbReference>
<evidence type="ECO:0000256" key="2">
    <source>
        <dbReference type="ARBA" id="ARBA00009810"/>
    </source>
</evidence>
<proteinExistence type="inferred from homology"/>
<keyword evidence="10 15" id="KW-0798">TonB box</keyword>
<keyword evidence="5" id="KW-0410">Iron transport</keyword>
<evidence type="ECO:0000313" key="18">
    <source>
        <dbReference type="EMBL" id="NSL85343.1"/>
    </source>
</evidence>
<evidence type="ECO:0000256" key="4">
    <source>
        <dbReference type="ARBA" id="ARBA00022452"/>
    </source>
</evidence>
<keyword evidence="13 14" id="KW-0998">Cell outer membrane</keyword>
<keyword evidence="12 18" id="KW-0675">Receptor</keyword>
<evidence type="ECO:0000256" key="6">
    <source>
        <dbReference type="ARBA" id="ARBA00022692"/>
    </source>
</evidence>
<evidence type="ECO:0000256" key="9">
    <source>
        <dbReference type="ARBA" id="ARBA00023065"/>
    </source>
</evidence>
<evidence type="ECO:0000256" key="11">
    <source>
        <dbReference type="ARBA" id="ARBA00023136"/>
    </source>
</evidence>
<evidence type="ECO:0000256" key="3">
    <source>
        <dbReference type="ARBA" id="ARBA00022448"/>
    </source>
</evidence>
<protein>
    <submittedName>
        <fullName evidence="18">TonB-dependent receptor</fullName>
    </submittedName>
</protein>
<dbReference type="Pfam" id="PF00593">
    <property type="entry name" value="TonB_dep_Rec_b-barrel"/>
    <property type="match status" value="1"/>
</dbReference>
<dbReference type="PANTHER" id="PTHR32552:SF68">
    <property type="entry name" value="FERRICHROME OUTER MEMBRANE TRANSPORTER_PHAGE RECEPTOR"/>
    <property type="match status" value="1"/>
</dbReference>
<evidence type="ECO:0000256" key="15">
    <source>
        <dbReference type="RuleBase" id="RU003357"/>
    </source>
</evidence>
<keyword evidence="19" id="KW-1185">Reference proteome</keyword>
<evidence type="ECO:0000313" key="19">
    <source>
        <dbReference type="Proteomes" id="UP000281028"/>
    </source>
</evidence>
<evidence type="ECO:0000256" key="14">
    <source>
        <dbReference type="PROSITE-ProRule" id="PRU01360"/>
    </source>
</evidence>
<dbReference type="GO" id="GO:0015344">
    <property type="term" value="F:siderophore uptake transmembrane transporter activity"/>
    <property type="evidence" value="ECO:0007669"/>
    <property type="project" value="TreeGrafter"/>
</dbReference>
<dbReference type="InterPro" id="IPR039426">
    <property type="entry name" value="TonB-dep_rcpt-like"/>
</dbReference>
<reference evidence="18" key="1">
    <citation type="submission" date="2020-05" db="EMBL/GenBank/DDBJ databases">
        <title>Chitinophaga laudate sp. nov., isolated from a tropical peat swamp.</title>
        <authorList>
            <person name="Goh C.B.S."/>
            <person name="Lee M.S."/>
            <person name="Parimannan S."/>
            <person name="Pasbakhsh P."/>
            <person name="Yule C.M."/>
            <person name="Rajandas H."/>
            <person name="Loke S."/>
            <person name="Croft L."/>
            <person name="Tan J.B.L."/>
        </authorList>
    </citation>
    <scope>NUCLEOTIDE SEQUENCE</scope>
    <source>
        <strain evidence="18">Mgbs1</strain>
    </source>
</reference>
<dbReference type="Pfam" id="PF07715">
    <property type="entry name" value="Plug"/>
    <property type="match status" value="1"/>
</dbReference>
<keyword evidence="7" id="KW-0732">Signal</keyword>
<dbReference type="Gene3D" id="2.170.130.10">
    <property type="entry name" value="TonB-dependent receptor, plug domain"/>
    <property type="match status" value="1"/>
</dbReference>
<keyword evidence="11 14" id="KW-0472">Membrane</keyword>
<dbReference type="PROSITE" id="PS52016">
    <property type="entry name" value="TONB_DEPENDENT_REC_3"/>
    <property type="match status" value="1"/>
</dbReference>
<accession>A0A3S1JAT5</accession>
<dbReference type="PANTHER" id="PTHR32552">
    <property type="entry name" value="FERRICHROME IRON RECEPTOR-RELATED"/>
    <property type="match status" value="1"/>
</dbReference>
<gene>
    <name evidence="18" type="ORF">ECE50_000770</name>
</gene>
<dbReference type="InterPro" id="IPR036942">
    <property type="entry name" value="Beta-barrel_TonB_sf"/>
</dbReference>
<dbReference type="SUPFAM" id="SSF56935">
    <property type="entry name" value="Porins"/>
    <property type="match status" value="1"/>
</dbReference>
<evidence type="ECO:0000259" key="16">
    <source>
        <dbReference type="Pfam" id="PF00593"/>
    </source>
</evidence>
<comment type="subcellular location">
    <subcellularLocation>
        <location evidence="1 14">Cell outer membrane</location>
        <topology evidence="1 14">Multi-pass membrane protein</topology>
    </subcellularLocation>
</comment>
<dbReference type="InterPro" id="IPR008969">
    <property type="entry name" value="CarboxyPept-like_regulatory"/>
</dbReference>
<feature type="domain" description="TonB-dependent receptor-like beta-barrel" evidence="16">
    <location>
        <begin position="307"/>
        <end position="783"/>
    </location>
</feature>
<evidence type="ECO:0000256" key="10">
    <source>
        <dbReference type="ARBA" id="ARBA00023077"/>
    </source>
</evidence>
<evidence type="ECO:0000256" key="5">
    <source>
        <dbReference type="ARBA" id="ARBA00022496"/>
    </source>
</evidence>
<dbReference type="CDD" id="cd01347">
    <property type="entry name" value="ligand_gated_channel"/>
    <property type="match status" value="1"/>
</dbReference>
<dbReference type="Proteomes" id="UP000281028">
    <property type="component" value="Unassembled WGS sequence"/>
</dbReference>
<organism evidence="18 19">
    <name type="scientific">Chitinophaga solisilvae</name>
    <dbReference type="NCBI Taxonomy" id="1233460"/>
    <lineage>
        <taxon>Bacteria</taxon>
        <taxon>Pseudomonadati</taxon>
        <taxon>Bacteroidota</taxon>
        <taxon>Chitinophagia</taxon>
        <taxon>Chitinophagales</taxon>
        <taxon>Chitinophagaceae</taxon>
        <taxon>Chitinophaga</taxon>
    </lineage>
</organism>
<dbReference type="OrthoDB" id="9758472at2"/>
<dbReference type="FunFam" id="2.170.130.10:FF:000001">
    <property type="entry name" value="Catecholate siderophore TonB-dependent receptor"/>
    <property type="match status" value="1"/>
</dbReference>
<dbReference type="EMBL" id="RIAR02000001">
    <property type="protein sequence ID" value="NSL85343.1"/>
    <property type="molecule type" value="Genomic_DNA"/>
</dbReference>